<evidence type="ECO:0000259" key="2">
    <source>
        <dbReference type="SMART" id="SM00382"/>
    </source>
</evidence>
<feature type="region of interest" description="Disordered" evidence="1">
    <location>
        <begin position="712"/>
        <end position="733"/>
    </location>
</feature>
<dbReference type="OrthoDB" id="3258326at2"/>
<accession>A0A246RET1</accession>
<dbReference type="InterPro" id="IPR003593">
    <property type="entry name" value="AAA+_ATPase"/>
</dbReference>
<gene>
    <name evidence="3" type="ORF">B5D80_27910</name>
</gene>
<proteinExistence type="predicted"/>
<dbReference type="CDD" id="cd01127">
    <property type="entry name" value="TrwB_TraG_TraD_VirD4"/>
    <property type="match status" value="2"/>
</dbReference>
<organism evidence="3 4">
    <name type="scientific">Micromonospora wenchangensis</name>
    <dbReference type="NCBI Taxonomy" id="1185415"/>
    <lineage>
        <taxon>Bacteria</taxon>
        <taxon>Bacillati</taxon>
        <taxon>Actinomycetota</taxon>
        <taxon>Actinomycetes</taxon>
        <taxon>Micromonosporales</taxon>
        <taxon>Micromonosporaceae</taxon>
        <taxon>Micromonospora</taxon>
    </lineage>
</organism>
<dbReference type="InterPro" id="IPR051162">
    <property type="entry name" value="T4SS_component"/>
</dbReference>
<dbReference type="PANTHER" id="PTHR30121:SF11">
    <property type="entry name" value="AAA+ ATPASE DOMAIN-CONTAINING PROTEIN"/>
    <property type="match status" value="1"/>
</dbReference>
<reference evidence="3 4" key="1">
    <citation type="submission" date="2017-03" db="EMBL/GenBank/DDBJ databases">
        <title>Whole genome sequence of Micromonospora wenchangensis, isolated from mangrove soil.</title>
        <authorList>
            <person name="Yang H."/>
        </authorList>
    </citation>
    <scope>NUCLEOTIDE SEQUENCE [LARGE SCALE GENOMIC DNA]</scope>
    <source>
        <strain evidence="3 4">CCTCC AA 2012002</strain>
    </source>
</reference>
<comment type="caution">
    <text evidence="3">The sequence shown here is derived from an EMBL/GenBank/DDBJ whole genome shotgun (WGS) entry which is preliminary data.</text>
</comment>
<feature type="compositionally biased region" description="Polar residues" evidence="1">
    <location>
        <begin position="712"/>
        <end position="722"/>
    </location>
</feature>
<keyword evidence="4" id="KW-1185">Reference proteome</keyword>
<evidence type="ECO:0000313" key="4">
    <source>
        <dbReference type="Proteomes" id="UP000197174"/>
    </source>
</evidence>
<dbReference type="AlphaFoldDB" id="A0A246RET1"/>
<feature type="domain" description="AAA+ ATPase" evidence="2">
    <location>
        <begin position="315"/>
        <end position="431"/>
    </location>
</feature>
<protein>
    <recommendedName>
        <fullName evidence="2">AAA+ ATPase domain-containing protein</fullName>
    </recommendedName>
</protein>
<evidence type="ECO:0000256" key="1">
    <source>
        <dbReference type="SAM" id="MobiDB-lite"/>
    </source>
</evidence>
<sequence length="733" mass="78525">MSRLSWYSLSLPRDMELADVTAVLRPLAARPRLGVTGAMPLAVLEVWSIGGRVSWHLGLDYRVARSLSQQMAAHLPRLGVRKEQEMERPVLSAAAEMQMHGVAMPLRLETAGAVASGLLAVLGGLSGSETGVVQWVVGPGRTQPHPPARLDVGEILGLRTPHAPDATAVRLWREKVTEPLFACQGRTAADGPTPARAAAIVRSLGDALSLADTAHAGLRRSRASARYARRVTTAGRSPLTWSCLLSAAELAAVIGWPLKETPSEHLPLTGGHINEAPQQLLVDEDDEADDDRRVLGESLHTAQRGQMVAIPVGTSLHHVQVVGPTGSGKSTLLASMILADIAAGRSVLVVEPRGDLINDVLARVPQDQRDRVVVIDPASSDHGRAVGVNVLAGPREDAERRADEVVHLLTELHGGNLGPRSTDVLLHGLITAARLPDGTLCDVPALLTNAAFRRQALTKVDDPLVLSPWWAGFDALSEPERGRYVAPLMNKLRPILSRSHLRRMLGQSAPKFGMDELFTTPGTVVLVNLNRGLLGTPAANMLGALVLSQAWAAIQRRAALSPEKREAVSVVVDEFQDFLRLPGGVDFGNALAQSRGLGVAWTLAHQHLDQLSSTQQAGVLANARSRIVFRPSPGDAKPLAAALGGGVTADDLLSLRAYQACVQLHLDGQPTRPFSIRTRPLPPWTSDPAKLRQASAKRYGVDGEELDKALTQRWQGNHTATNAPVGFKRRETT</sequence>
<name>A0A246RET1_9ACTN</name>
<feature type="region of interest" description="Disordered" evidence="1">
    <location>
        <begin position="672"/>
        <end position="698"/>
    </location>
</feature>
<dbReference type="InterPro" id="IPR027417">
    <property type="entry name" value="P-loop_NTPase"/>
</dbReference>
<dbReference type="EMBL" id="MZMV01000069">
    <property type="protein sequence ID" value="OWV00498.1"/>
    <property type="molecule type" value="Genomic_DNA"/>
</dbReference>
<dbReference type="RefSeq" id="WP_088646918.1">
    <property type="nucleotide sequence ID" value="NZ_MZMV01000069.1"/>
</dbReference>
<dbReference type="SUPFAM" id="SSF52540">
    <property type="entry name" value="P-loop containing nucleoside triphosphate hydrolases"/>
    <property type="match status" value="1"/>
</dbReference>
<dbReference type="Gene3D" id="3.40.50.300">
    <property type="entry name" value="P-loop containing nucleotide triphosphate hydrolases"/>
    <property type="match status" value="2"/>
</dbReference>
<dbReference type="SMART" id="SM00382">
    <property type="entry name" value="AAA"/>
    <property type="match status" value="1"/>
</dbReference>
<dbReference type="PANTHER" id="PTHR30121">
    <property type="entry name" value="UNCHARACTERIZED PROTEIN YJGR-RELATED"/>
    <property type="match status" value="1"/>
</dbReference>
<evidence type="ECO:0000313" key="3">
    <source>
        <dbReference type="EMBL" id="OWV00498.1"/>
    </source>
</evidence>
<dbReference type="Proteomes" id="UP000197174">
    <property type="component" value="Unassembled WGS sequence"/>
</dbReference>